<keyword evidence="2" id="KW-1185">Reference proteome</keyword>
<proteinExistence type="predicted"/>
<sequence length="75" mass="8452">RLFIPFLPPPDLNTKSQLKDTEEFVVLSDTMRNPSSGTSLLREPAGPQGCWRSQFQRALACFTKSFRGGYQTLES</sequence>
<protein>
    <submittedName>
        <fullName evidence="1">Uncharacterized protein</fullName>
    </submittedName>
</protein>
<reference evidence="1" key="1">
    <citation type="submission" date="2025-08" db="UniProtKB">
        <authorList>
            <consortium name="Ensembl"/>
        </authorList>
    </citation>
    <scope>IDENTIFICATION</scope>
</reference>
<dbReference type="Proteomes" id="UP000694544">
    <property type="component" value="Unplaced"/>
</dbReference>
<name>A0A8C6CT72_MOSMO</name>
<evidence type="ECO:0000313" key="1">
    <source>
        <dbReference type="Ensembl" id="ENSMMSP00000001707.1"/>
    </source>
</evidence>
<dbReference type="AlphaFoldDB" id="A0A8C6CT72"/>
<reference evidence="1" key="2">
    <citation type="submission" date="2025-09" db="UniProtKB">
        <authorList>
            <consortium name="Ensembl"/>
        </authorList>
    </citation>
    <scope>IDENTIFICATION</scope>
</reference>
<dbReference type="Ensembl" id="ENSMMST00000001888.1">
    <property type="protein sequence ID" value="ENSMMSP00000001707.1"/>
    <property type="gene ID" value="ENSMMSG00000001383.1"/>
</dbReference>
<accession>A0A8C6CT72</accession>
<evidence type="ECO:0000313" key="2">
    <source>
        <dbReference type="Proteomes" id="UP000694544"/>
    </source>
</evidence>
<organism evidence="1 2">
    <name type="scientific">Moschus moschiferus</name>
    <name type="common">Siberian musk deer</name>
    <name type="synonym">Moschus sibiricus</name>
    <dbReference type="NCBI Taxonomy" id="68415"/>
    <lineage>
        <taxon>Eukaryota</taxon>
        <taxon>Metazoa</taxon>
        <taxon>Chordata</taxon>
        <taxon>Craniata</taxon>
        <taxon>Vertebrata</taxon>
        <taxon>Euteleostomi</taxon>
        <taxon>Mammalia</taxon>
        <taxon>Eutheria</taxon>
        <taxon>Laurasiatheria</taxon>
        <taxon>Artiodactyla</taxon>
        <taxon>Ruminantia</taxon>
        <taxon>Pecora</taxon>
        <taxon>Moschidae</taxon>
        <taxon>Moschus</taxon>
    </lineage>
</organism>
<dbReference type="GeneTree" id="ENSGT00410000029400"/>